<dbReference type="RefSeq" id="YP_009193494.1">
    <property type="nucleotide sequence ID" value="NC_028742.1"/>
</dbReference>
<name>A0A0F6YQD7_9CAUD</name>
<dbReference type="OrthoDB" id="16848at10239"/>
<dbReference type="InterPro" id="IPR056923">
    <property type="entry name" value="Minor_tail_gp31_C"/>
</dbReference>
<proteinExistence type="predicted"/>
<keyword evidence="3" id="KW-1185">Reference proteome</keyword>
<feature type="domain" description="Minor tail protein gp31 C-terminal" evidence="1">
    <location>
        <begin position="113"/>
        <end position="136"/>
    </location>
</feature>
<evidence type="ECO:0000313" key="3">
    <source>
        <dbReference type="Proteomes" id="UP000204054"/>
    </source>
</evidence>
<accession>A0A0F6YQD7</accession>
<reference evidence="2 3" key="1">
    <citation type="journal article" date="2015" name="Genome Announc.">
        <title>Genome Sequences of Mycobacteriophages AlanGrant, Baee, Corofin, OrangeOswald, and Vincenzo, New Members of Cluster B.</title>
        <authorList>
            <person name="Pope W.H."/>
            <person name="Carbonara M.E."/>
            <person name="Cioffi H.M."/>
            <person name="Cruz T."/>
            <person name="Dang B.Q."/>
            <person name="Doyle A.N."/>
            <person name="Fan O.H."/>
            <person name="Gallagher M."/>
            <person name="Gentile G.M."/>
            <person name="German B.A."/>
            <person name="Farrell M.E."/>
            <person name="Gerwig M."/>
            <person name="Hunter K.L."/>
            <person name="Lefever V.E."/>
            <person name="Marfisi N.A."/>
            <person name="McDonnell J.E."/>
            <person name="Monga J.K."/>
            <person name="Quiroz K.G."/>
            <person name="Pong A.C."/>
            <person name="Rimple P.A."/>
            <person name="Situ M."/>
            <person name="Sohnen P.C."/>
            <person name="Stockinger A.N."/>
            <person name="Thompson P.K."/>
            <person name="Torchio N.M."/>
            <person name="Toner C.L."/>
            <person name="Ulbrich M.C."/>
            <person name="Vohra N.I."/>
            <person name="Zakir A."/>
            <person name="Adkins N.L."/>
            <person name="Brown B.R."/>
            <person name="Churilla B.M."/>
            <person name="Kramer Z.J."/>
            <person name="Lapin J.S."/>
            <person name="Montgomery M.T."/>
            <person name="Prout A.K."/>
            <person name="Grubb S.R."/>
            <person name="Warner M.H."/>
            <person name="Bowman C.A."/>
            <person name="Russell D.A."/>
            <person name="Hatfull G.F."/>
        </authorList>
    </citation>
    <scope>NUCLEOTIDE SEQUENCE [LARGE SCALE GENOMIC DNA]</scope>
</reference>
<evidence type="ECO:0000259" key="1">
    <source>
        <dbReference type="Pfam" id="PF24243"/>
    </source>
</evidence>
<gene>
    <name evidence="2" type="primary">39</name>
    <name evidence="2" type="ORF">SEA_BAEE_39</name>
</gene>
<dbReference type="KEGG" id="vg:26586397"/>
<dbReference type="Pfam" id="PF24243">
    <property type="entry name" value="Phage_tail_C"/>
    <property type="match status" value="1"/>
</dbReference>
<protein>
    <recommendedName>
        <fullName evidence="1">Minor tail protein gp31 C-terminal domain-containing protein</fullName>
    </recommendedName>
</protein>
<dbReference type="EMBL" id="KR080199">
    <property type="protein sequence ID" value="AKF14608.1"/>
    <property type="molecule type" value="Genomic_DNA"/>
</dbReference>
<dbReference type="Proteomes" id="UP000204054">
    <property type="component" value="Segment"/>
</dbReference>
<dbReference type="GeneID" id="26586397"/>
<sequence>MTIANVMMDTAQPVGSKLDDEMIAEIEEIAPGVPPDGTITEAKLHAQAVSREKIKPGAVDSTIIAEGGIKAVNYESKSVGATALADHAVGALQAGTGVPTTYDFAGNPIEDRRVYCTAAQYASLAEKDPNTEYLVTA</sequence>
<organism evidence="2 3">
    <name type="scientific">Mycobacterium phage Baee</name>
    <dbReference type="NCBI Taxonomy" id="1647306"/>
    <lineage>
        <taxon>Viruses</taxon>
        <taxon>Duplodnaviria</taxon>
        <taxon>Heunggongvirae</taxon>
        <taxon>Uroviricota</taxon>
        <taxon>Caudoviricetes</taxon>
        <taxon>Bclasvirinae</taxon>
        <taxon>Acadianvirus</taxon>
        <taxon>Acadianvirus baee</taxon>
    </lineage>
</organism>
<evidence type="ECO:0000313" key="2">
    <source>
        <dbReference type="EMBL" id="AKF14608.1"/>
    </source>
</evidence>